<evidence type="ECO:0000313" key="2">
    <source>
        <dbReference type="Proteomes" id="UP000319267"/>
    </source>
</evidence>
<dbReference type="Proteomes" id="UP000319267">
    <property type="component" value="Unassembled WGS sequence"/>
</dbReference>
<keyword evidence="2" id="KW-1185">Reference proteome</keyword>
<evidence type="ECO:0000313" key="1">
    <source>
        <dbReference type="EMBL" id="SMO41681.1"/>
    </source>
</evidence>
<gene>
    <name evidence="1" type="ORF">SAMN06265220_101648</name>
</gene>
<protein>
    <submittedName>
        <fullName evidence="1">Uncharacterized protein</fullName>
    </submittedName>
</protein>
<reference evidence="1 2" key="1">
    <citation type="submission" date="2017-05" db="EMBL/GenBank/DDBJ databases">
        <authorList>
            <person name="Varghese N."/>
            <person name="Submissions S."/>
        </authorList>
    </citation>
    <scope>NUCLEOTIDE SEQUENCE [LARGE SCALE GENOMIC DNA]</scope>
    <source>
        <strain evidence="1 2">DSM 29982</strain>
    </source>
</reference>
<dbReference type="EMBL" id="FXTQ01000001">
    <property type="protein sequence ID" value="SMO41681.1"/>
    <property type="molecule type" value="Genomic_DNA"/>
</dbReference>
<accession>A0A521B3T5</accession>
<dbReference type="OrthoDB" id="1360626at2"/>
<name>A0A521B3T5_9FLAO</name>
<organism evidence="1 2">
    <name type="scientific">Flavobacterium nitrogenifigens</name>
    <dbReference type="NCBI Taxonomy" id="1617283"/>
    <lineage>
        <taxon>Bacteria</taxon>
        <taxon>Pseudomonadati</taxon>
        <taxon>Bacteroidota</taxon>
        <taxon>Flavobacteriia</taxon>
        <taxon>Flavobacteriales</taxon>
        <taxon>Flavobacteriaceae</taxon>
        <taxon>Flavobacterium</taxon>
    </lineage>
</organism>
<sequence>MEQHTIVLSAAKTVLPESISSDFVAALINRGLTQVEYFGREIDNHCDIISDDMEAVSRGLTFIDIHFDTEHPIGYEGLDELQVEALALNMLKECRAEIRKDEKDITIYL</sequence>
<dbReference type="AlphaFoldDB" id="A0A521B3T5"/>
<proteinExistence type="predicted"/>
<dbReference type="RefSeq" id="WP_111377042.1">
    <property type="nucleotide sequence ID" value="NZ_CP043612.1"/>
</dbReference>